<dbReference type="Pfam" id="PF01237">
    <property type="entry name" value="Oxysterol_BP"/>
    <property type="match status" value="2"/>
</dbReference>
<dbReference type="Gene3D" id="2.40.160.120">
    <property type="match status" value="1"/>
</dbReference>
<feature type="domain" description="START" evidence="9">
    <location>
        <begin position="218"/>
        <end position="421"/>
    </location>
</feature>
<feature type="region of interest" description="Disordered" evidence="6">
    <location>
        <begin position="829"/>
        <end position="848"/>
    </location>
</feature>
<feature type="compositionally biased region" description="Low complexity" evidence="6">
    <location>
        <begin position="125"/>
        <end position="157"/>
    </location>
</feature>
<keyword evidence="5" id="KW-0446">Lipid-binding</keyword>
<evidence type="ECO:0000256" key="3">
    <source>
        <dbReference type="ARBA" id="ARBA00022824"/>
    </source>
</evidence>
<keyword evidence="7" id="KW-1133">Transmembrane helix</keyword>
<evidence type="ECO:0000313" key="12">
    <source>
        <dbReference type="Proteomes" id="UP000332933"/>
    </source>
</evidence>
<evidence type="ECO:0000256" key="4">
    <source>
        <dbReference type="ARBA" id="ARBA00023055"/>
    </source>
</evidence>
<dbReference type="GO" id="GO:0005829">
    <property type="term" value="C:cytosol"/>
    <property type="evidence" value="ECO:0007669"/>
    <property type="project" value="TreeGrafter"/>
</dbReference>
<dbReference type="InterPro" id="IPR011993">
    <property type="entry name" value="PH-like_dom_sf"/>
</dbReference>
<dbReference type="Gene3D" id="3.30.530.20">
    <property type="match status" value="1"/>
</dbReference>
<proteinExistence type="predicted"/>
<dbReference type="Gene3D" id="2.30.29.30">
    <property type="entry name" value="Pleckstrin-homology domain (PH domain)/Phosphotyrosine-binding domain (PTB)"/>
    <property type="match status" value="1"/>
</dbReference>
<dbReference type="EMBL" id="VJMH01007246">
    <property type="protein sequence ID" value="KAF0684760.1"/>
    <property type="molecule type" value="Genomic_DNA"/>
</dbReference>
<keyword evidence="3" id="KW-0256">Endoplasmic reticulum</keyword>
<dbReference type="GO" id="GO:0006869">
    <property type="term" value="P:lipid transport"/>
    <property type="evidence" value="ECO:0007669"/>
    <property type="project" value="UniProtKB-KW"/>
</dbReference>
<dbReference type="OrthoDB" id="63682at2759"/>
<keyword evidence="2" id="KW-0813">Transport</keyword>
<dbReference type="PROSITE" id="PS50003">
    <property type="entry name" value="PH_DOMAIN"/>
    <property type="match status" value="1"/>
</dbReference>
<evidence type="ECO:0000259" key="8">
    <source>
        <dbReference type="PROSITE" id="PS50003"/>
    </source>
</evidence>
<dbReference type="InterPro" id="IPR002913">
    <property type="entry name" value="START_lipid-bd_dom"/>
</dbReference>
<dbReference type="GO" id="GO:0005783">
    <property type="term" value="C:endoplasmic reticulum"/>
    <property type="evidence" value="ECO:0007669"/>
    <property type="project" value="UniProtKB-SubCell"/>
</dbReference>
<organism evidence="11 12">
    <name type="scientific">Aphanomyces stellatus</name>
    <dbReference type="NCBI Taxonomy" id="120398"/>
    <lineage>
        <taxon>Eukaryota</taxon>
        <taxon>Sar</taxon>
        <taxon>Stramenopiles</taxon>
        <taxon>Oomycota</taxon>
        <taxon>Saprolegniomycetes</taxon>
        <taxon>Saprolegniales</taxon>
        <taxon>Verrucalvaceae</taxon>
        <taxon>Aphanomyces</taxon>
    </lineage>
</organism>
<dbReference type="PANTHER" id="PTHR10972:SF148">
    <property type="entry name" value="OXYSTEROL-BINDING PROTEIN 9"/>
    <property type="match status" value="1"/>
</dbReference>
<dbReference type="SUPFAM" id="SSF144000">
    <property type="entry name" value="Oxysterol-binding protein-like"/>
    <property type="match status" value="1"/>
</dbReference>
<keyword evidence="7" id="KW-0812">Transmembrane</keyword>
<dbReference type="AlphaFoldDB" id="A0A485LMP9"/>
<feature type="region of interest" description="Disordered" evidence="6">
    <location>
        <begin position="101"/>
        <end position="162"/>
    </location>
</feature>
<keyword evidence="7" id="KW-0472">Membrane</keyword>
<dbReference type="Pfam" id="PF00169">
    <property type="entry name" value="PH"/>
    <property type="match status" value="1"/>
</dbReference>
<dbReference type="PROSITE" id="PS50848">
    <property type="entry name" value="START"/>
    <property type="match status" value="1"/>
</dbReference>
<feature type="transmembrane region" description="Helical" evidence="7">
    <location>
        <begin position="306"/>
        <end position="328"/>
    </location>
</feature>
<dbReference type="Proteomes" id="UP000332933">
    <property type="component" value="Unassembled WGS sequence"/>
</dbReference>
<comment type="subcellular location">
    <subcellularLocation>
        <location evidence="1">Endoplasmic reticulum</location>
    </subcellularLocation>
</comment>
<reference evidence="11 12" key="1">
    <citation type="submission" date="2019-03" db="EMBL/GenBank/DDBJ databases">
        <authorList>
            <person name="Gaulin E."/>
            <person name="Dumas B."/>
        </authorList>
    </citation>
    <scope>NUCLEOTIDE SEQUENCE [LARGE SCALE GENOMIC DNA]</scope>
    <source>
        <strain evidence="11">CBS 568.67</strain>
    </source>
</reference>
<gene>
    <name evidence="11" type="primary">Aste57867_23275</name>
    <name evidence="10" type="ORF">As57867_023204</name>
    <name evidence="11" type="ORF">ASTE57867_23275</name>
</gene>
<keyword evidence="4" id="KW-0445">Lipid transport</keyword>
<evidence type="ECO:0000256" key="2">
    <source>
        <dbReference type="ARBA" id="ARBA00022448"/>
    </source>
</evidence>
<keyword evidence="12" id="KW-1185">Reference proteome</keyword>
<dbReference type="InterPro" id="IPR023393">
    <property type="entry name" value="START-like_dom_sf"/>
</dbReference>
<name>A0A485LMP9_9STRA</name>
<dbReference type="EMBL" id="CAADRA010007272">
    <property type="protein sequence ID" value="VFT99920.1"/>
    <property type="molecule type" value="Genomic_DNA"/>
</dbReference>
<evidence type="ECO:0000256" key="5">
    <source>
        <dbReference type="ARBA" id="ARBA00023121"/>
    </source>
</evidence>
<evidence type="ECO:0000256" key="7">
    <source>
        <dbReference type="SAM" id="Phobius"/>
    </source>
</evidence>
<evidence type="ECO:0000313" key="10">
    <source>
        <dbReference type="EMBL" id="KAF0684760.1"/>
    </source>
</evidence>
<evidence type="ECO:0000259" key="9">
    <source>
        <dbReference type="PROSITE" id="PS50848"/>
    </source>
</evidence>
<feature type="transmembrane region" description="Helical" evidence="7">
    <location>
        <begin position="281"/>
        <end position="300"/>
    </location>
</feature>
<dbReference type="InterPro" id="IPR037239">
    <property type="entry name" value="OSBP_sf"/>
</dbReference>
<dbReference type="InterPro" id="IPR000648">
    <property type="entry name" value="Oxysterol-bd"/>
</dbReference>
<dbReference type="GO" id="GO:0016020">
    <property type="term" value="C:membrane"/>
    <property type="evidence" value="ECO:0007669"/>
    <property type="project" value="TreeGrafter"/>
</dbReference>
<evidence type="ECO:0000256" key="1">
    <source>
        <dbReference type="ARBA" id="ARBA00004240"/>
    </source>
</evidence>
<feature type="compositionally biased region" description="Basic residues" evidence="6">
    <location>
        <begin position="829"/>
        <end position="839"/>
    </location>
</feature>
<dbReference type="SUPFAM" id="SSF55961">
    <property type="entry name" value="Bet v1-like"/>
    <property type="match status" value="1"/>
</dbReference>
<accession>A0A485LMP9</accession>
<sequence>MKEGYLQKQGQLLKGWKKRWFVCDGRSLNYFHTKLEKTPNAIIPLETMTVQDGGMSERWSAPKMYVTDGLSGVVYCLSSEDSTVTLQWLQVLRHAVQRAHDKRDAAASTTPTRMKSHSVPLDDNASLPSPRRPAAASVSDLKTPPSSSSSSSLPPKTKSAHQLATTIRLENDLATASERLNALLLHKPSSRTHFQFHGVHDGVRVSTGVDAPSGNAYARGSIVVDVVPAIALRVLLDHSKRHEWDVHFPQSSHVASYGGATDLVYLSGGAPAAFVASFHPVVLGALPAALFAALWCGVVLSSSGSVVLDAAAGAILGAALGGVAALLFSTDALWRRVVAPRDVVLLRHVYEANTSPGDGGHANAMIVAELSVANELKPPLATVVRANVGVSGWLVQSLGTESTLLTHVVDVTLGGWLPAPINDRVRRQRVLALAAIAEYVKQAKIYGPHLGYDDRAHDDDADGLVAMHDDDDDDLDSFGSDSAMVAPAADAASRGGFHPRDYMRSVVRAPTGGVTLTDKEVAKKQNGVVMEVIKSMGSKLLDGKSAVSLSLPVRIFEPRTMLDRLVDFYLYAPNYLSAANDATDMVERFKLTMAFAVAGWHHNIGCAKPFNPIVGETLEAELVDGATVHCEQASSNPSPISYAQIVHPKYSVSSYTVVNGSMQTNSIVQVLQGPVKVSFEDGSSIEFTLPSLRMSGMLWGERVMEVFGTISFHDKTHGLACDLRLNPDEHKGLFASNKAPTDYFRGTLKAADNDVCAVSGSWLDELKFGDKVYWSLDRDACAPLVRLPDDKVLPSDSRNRPDLRALAVNDLDEAQERKYEVEKLQRVDRAHRKDGRRPNHWTLAAGGH</sequence>
<evidence type="ECO:0000256" key="6">
    <source>
        <dbReference type="SAM" id="MobiDB-lite"/>
    </source>
</evidence>
<feature type="domain" description="PH" evidence="8">
    <location>
        <begin position="1"/>
        <end position="97"/>
    </location>
</feature>
<protein>
    <submittedName>
        <fullName evidence="11">Aste57867_23275 protein</fullName>
    </submittedName>
</protein>
<dbReference type="SMART" id="SM00233">
    <property type="entry name" value="PH"/>
    <property type="match status" value="1"/>
</dbReference>
<dbReference type="PANTHER" id="PTHR10972">
    <property type="entry name" value="OXYSTEROL-BINDING PROTEIN-RELATED"/>
    <property type="match status" value="1"/>
</dbReference>
<reference evidence="10" key="2">
    <citation type="submission" date="2019-06" db="EMBL/GenBank/DDBJ databases">
        <title>Genomics analysis of Aphanomyces spp. identifies a new class of oomycete effector associated with host adaptation.</title>
        <authorList>
            <person name="Gaulin E."/>
        </authorList>
    </citation>
    <scope>NUCLEOTIDE SEQUENCE</scope>
    <source>
        <strain evidence="10">CBS 578.67</strain>
    </source>
</reference>
<dbReference type="Pfam" id="PF01852">
    <property type="entry name" value="START"/>
    <property type="match status" value="1"/>
</dbReference>
<dbReference type="GO" id="GO:0032934">
    <property type="term" value="F:sterol binding"/>
    <property type="evidence" value="ECO:0007669"/>
    <property type="project" value="TreeGrafter"/>
</dbReference>
<dbReference type="InterPro" id="IPR001849">
    <property type="entry name" value="PH_domain"/>
</dbReference>
<evidence type="ECO:0000313" key="11">
    <source>
        <dbReference type="EMBL" id="VFT99920.1"/>
    </source>
</evidence>
<dbReference type="SUPFAM" id="SSF50729">
    <property type="entry name" value="PH domain-like"/>
    <property type="match status" value="1"/>
</dbReference>